<evidence type="ECO:0000313" key="2">
    <source>
        <dbReference type="EMBL" id="KIO02605.1"/>
    </source>
</evidence>
<keyword evidence="3" id="KW-1185">Reference proteome</keyword>
<reference evidence="3" key="2">
    <citation type="submission" date="2015-01" db="EMBL/GenBank/DDBJ databases">
        <title>Evolutionary Origins and Diversification of the Mycorrhizal Mutualists.</title>
        <authorList>
            <consortium name="DOE Joint Genome Institute"/>
            <consortium name="Mycorrhizal Genomics Consortium"/>
            <person name="Kohler A."/>
            <person name="Kuo A."/>
            <person name="Nagy L.G."/>
            <person name="Floudas D."/>
            <person name="Copeland A."/>
            <person name="Barry K.W."/>
            <person name="Cichocki N."/>
            <person name="Veneault-Fourrey C."/>
            <person name="LaButti K."/>
            <person name="Lindquist E.A."/>
            <person name="Lipzen A."/>
            <person name="Lundell T."/>
            <person name="Morin E."/>
            <person name="Murat C."/>
            <person name="Riley R."/>
            <person name="Ohm R."/>
            <person name="Sun H."/>
            <person name="Tunlid A."/>
            <person name="Henrissat B."/>
            <person name="Grigoriev I.V."/>
            <person name="Hibbett D.S."/>
            <person name="Martin F."/>
        </authorList>
    </citation>
    <scope>NUCLEOTIDE SEQUENCE [LARGE SCALE GENOMIC DNA]</scope>
    <source>
        <strain evidence="3">Marx 270</strain>
    </source>
</reference>
<evidence type="ECO:0000256" key="1">
    <source>
        <dbReference type="SAM" id="MobiDB-lite"/>
    </source>
</evidence>
<evidence type="ECO:0000313" key="3">
    <source>
        <dbReference type="Proteomes" id="UP000054217"/>
    </source>
</evidence>
<reference evidence="2 3" key="1">
    <citation type="submission" date="2014-04" db="EMBL/GenBank/DDBJ databases">
        <authorList>
            <consortium name="DOE Joint Genome Institute"/>
            <person name="Kuo A."/>
            <person name="Kohler A."/>
            <person name="Costa M.D."/>
            <person name="Nagy L.G."/>
            <person name="Floudas D."/>
            <person name="Copeland A."/>
            <person name="Barry K.W."/>
            <person name="Cichocki N."/>
            <person name="Veneault-Fourrey C."/>
            <person name="LaButti K."/>
            <person name="Lindquist E.A."/>
            <person name="Lipzen A."/>
            <person name="Lundell T."/>
            <person name="Morin E."/>
            <person name="Murat C."/>
            <person name="Sun H."/>
            <person name="Tunlid A."/>
            <person name="Henrissat B."/>
            <person name="Grigoriev I.V."/>
            <person name="Hibbett D.S."/>
            <person name="Martin F."/>
            <person name="Nordberg H.P."/>
            <person name="Cantor M.N."/>
            <person name="Hua S.X."/>
        </authorList>
    </citation>
    <scope>NUCLEOTIDE SEQUENCE [LARGE SCALE GENOMIC DNA]</scope>
    <source>
        <strain evidence="2 3">Marx 270</strain>
    </source>
</reference>
<feature type="compositionally biased region" description="Basic and acidic residues" evidence="1">
    <location>
        <begin position="170"/>
        <end position="185"/>
    </location>
</feature>
<feature type="compositionally biased region" description="Basic and acidic residues" evidence="1">
    <location>
        <begin position="69"/>
        <end position="84"/>
    </location>
</feature>
<feature type="non-terminal residue" evidence="2">
    <location>
        <position position="185"/>
    </location>
</feature>
<protein>
    <submittedName>
        <fullName evidence="2">Uncharacterized protein</fullName>
    </submittedName>
</protein>
<dbReference type="OrthoDB" id="3269227at2759"/>
<feature type="compositionally biased region" description="Low complexity" evidence="1">
    <location>
        <begin position="133"/>
        <end position="146"/>
    </location>
</feature>
<feature type="region of interest" description="Disordered" evidence="1">
    <location>
        <begin position="13"/>
        <end position="185"/>
    </location>
</feature>
<gene>
    <name evidence="2" type="ORF">M404DRAFT_58705</name>
</gene>
<feature type="compositionally biased region" description="Basic and acidic residues" evidence="1">
    <location>
        <begin position="15"/>
        <end position="24"/>
    </location>
</feature>
<dbReference type="AlphaFoldDB" id="A0A0C3NNY8"/>
<dbReference type="HOGENOM" id="CLU_092894_1_0_1"/>
<feature type="compositionally biased region" description="Polar residues" evidence="1">
    <location>
        <begin position="118"/>
        <end position="131"/>
    </location>
</feature>
<name>A0A0C3NNY8_PISTI</name>
<sequence>MFQFLRRVSTSFLPRPDRPWREDATSNAPTIGRKRRFSITDHDDEEEFGSLSGKKPKTEAMLLDGVEASTKDSKEGQIEGEEVKSVTQGVKQVDLEDTGVQPVQPEAIPLPESPSPQPVNLESTQKTQEPQHNTEVSEVETNVESVQPTEDAPNDTRDPKVDDDSTASSSEKEETQDPDEKVQGT</sequence>
<accession>A0A0C3NNY8</accession>
<dbReference type="InParanoid" id="A0A0C3NNY8"/>
<dbReference type="EMBL" id="KN831981">
    <property type="protein sequence ID" value="KIO02605.1"/>
    <property type="molecule type" value="Genomic_DNA"/>
</dbReference>
<dbReference type="STRING" id="870435.A0A0C3NNY8"/>
<dbReference type="Proteomes" id="UP000054217">
    <property type="component" value="Unassembled WGS sequence"/>
</dbReference>
<feature type="compositionally biased region" description="Basic and acidic residues" evidence="1">
    <location>
        <begin position="154"/>
        <end position="163"/>
    </location>
</feature>
<proteinExistence type="predicted"/>
<organism evidence="2 3">
    <name type="scientific">Pisolithus tinctorius Marx 270</name>
    <dbReference type="NCBI Taxonomy" id="870435"/>
    <lineage>
        <taxon>Eukaryota</taxon>
        <taxon>Fungi</taxon>
        <taxon>Dikarya</taxon>
        <taxon>Basidiomycota</taxon>
        <taxon>Agaricomycotina</taxon>
        <taxon>Agaricomycetes</taxon>
        <taxon>Agaricomycetidae</taxon>
        <taxon>Boletales</taxon>
        <taxon>Sclerodermatineae</taxon>
        <taxon>Pisolithaceae</taxon>
        <taxon>Pisolithus</taxon>
    </lineage>
</organism>